<dbReference type="InterPro" id="IPR032466">
    <property type="entry name" value="Metal_Hydrolase"/>
</dbReference>
<dbReference type="PANTHER" id="PTHR22642:SF2">
    <property type="entry name" value="PROTEIN LONG AFTER FAR-RED 3"/>
    <property type="match status" value="1"/>
</dbReference>
<evidence type="ECO:0000259" key="1">
    <source>
        <dbReference type="Pfam" id="PF07969"/>
    </source>
</evidence>
<dbReference type="InterPro" id="IPR033932">
    <property type="entry name" value="YtcJ-like"/>
</dbReference>
<dbReference type="EMBL" id="DTOZ01000144">
    <property type="protein sequence ID" value="HGE78433.1"/>
    <property type="molecule type" value="Genomic_DNA"/>
</dbReference>
<proteinExistence type="predicted"/>
<organism evidence="2">
    <name type="scientific">candidate division WOR-3 bacterium</name>
    <dbReference type="NCBI Taxonomy" id="2052148"/>
    <lineage>
        <taxon>Bacteria</taxon>
        <taxon>Bacteria division WOR-3</taxon>
    </lineage>
</organism>
<dbReference type="Gene3D" id="3.10.310.70">
    <property type="match status" value="1"/>
</dbReference>
<comment type="caution">
    <text evidence="2">The sequence shown here is derived from an EMBL/GenBank/DDBJ whole genome shotgun (WGS) entry which is preliminary data.</text>
</comment>
<protein>
    <recommendedName>
        <fullName evidence="1">Amidohydrolase 3 domain-containing protein</fullName>
    </recommendedName>
</protein>
<dbReference type="InterPro" id="IPR013108">
    <property type="entry name" value="Amidohydro_3"/>
</dbReference>
<dbReference type="PANTHER" id="PTHR22642">
    <property type="entry name" value="IMIDAZOLONEPROPIONASE"/>
    <property type="match status" value="1"/>
</dbReference>
<dbReference type="SUPFAM" id="SSF51338">
    <property type="entry name" value="Composite domain of metallo-dependent hydrolases"/>
    <property type="match status" value="1"/>
</dbReference>
<evidence type="ECO:0000313" key="2">
    <source>
        <dbReference type="EMBL" id="HGE78433.1"/>
    </source>
</evidence>
<gene>
    <name evidence="2" type="ORF">ENX68_05480</name>
</gene>
<feature type="domain" description="Amidohydrolase 3" evidence="1">
    <location>
        <begin position="56"/>
        <end position="499"/>
    </location>
</feature>
<accession>A0A7V3VU92</accession>
<reference evidence="2" key="1">
    <citation type="journal article" date="2020" name="mSystems">
        <title>Genome- and Community-Level Interaction Insights into Carbon Utilization and Element Cycling Functions of Hydrothermarchaeota in Hydrothermal Sediment.</title>
        <authorList>
            <person name="Zhou Z."/>
            <person name="Liu Y."/>
            <person name="Xu W."/>
            <person name="Pan J."/>
            <person name="Luo Z.H."/>
            <person name="Li M."/>
        </authorList>
    </citation>
    <scope>NUCLEOTIDE SEQUENCE [LARGE SCALE GENOMIC DNA]</scope>
    <source>
        <strain evidence="2">SpSt-961</strain>
    </source>
</reference>
<dbReference type="AlphaFoldDB" id="A0A7V3VU92"/>
<sequence length="499" mass="57581">MSFLFLKDCNVIKLKEGQVQRCSILINNERFFKIMPRHGRNEDFIFNFKKSFANIKIIDLKNKYILPGFTDSHTHLLAYGIELQRVDLSKCASPDECLDKLSSERNREIIFGVNWDDSCWTRGKKEDLNRTVLDQVSKIKPVIMRRVCGHFAICNTKALESIPEDWRIVDRKNGWLYEDAALYLNKIFKPTFEMYKEGLELAMRKALSMGITSINEITDINGFKIYQKIKKFLKLRVALYLTDGFSPAIASGIQSNYGDEFLKFSGIKLFMDGSIGALTAGVRKPYHKTRKYGKILISDQRLLKYIRNAEEHSLQLMIHSIGDRSTDLVLKMFKKAKIGKNPLRHRLEHIEILDKRQIEEIRQLDLIASMQPNFLRWQIPGNMYEKYLGKRYKKMNCFKLIKDAGIKLVFGSDCMPLGPFYGIIQSVSSLFKESNLTPAEAIALYTEAPPYATFDEDTKGKIEEGKIADFIVLNKNPLIKENLENLKILMVFVGGNQVY</sequence>
<dbReference type="Pfam" id="PF07969">
    <property type="entry name" value="Amidohydro_3"/>
    <property type="match status" value="1"/>
</dbReference>
<dbReference type="Gene3D" id="3.20.20.140">
    <property type="entry name" value="Metal-dependent hydrolases"/>
    <property type="match status" value="1"/>
</dbReference>
<dbReference type="GO" id="GO:0016810">
    <property type="term" value="F:hydrolase activity, acting on carbon-nitrogen (but not peptide) bonds"/>
    <property type="evidence" value="ECO:0007669"/>
    <property type="project" value="InterPro"/>
</dbReference>
<dbReference type="Gene3D" id="2.30.40.10">
    <property type="entry name" value="Urease, subunit C, domain 1"/>
    <property type="match status" value="1"/>
</dbReference>
<dbReference type="CDD" id="cd01300">
    <property type="entry name" value="YtcJ_like"/>
    <property type="match status" value="1"/>
</dbReference>
<dbReference type="InterPro" id="IPR011059">
    <property type="entry name" value="Metal-dep_hydrolase_composite"/>
</dbReference>
<dbReference type="SUPFAM" id="SSF51556">
    <property type="entry name" value="Metallo-dependent hydrolases"/>
    <property type="match status" value="1"/>
</dbReference>
<name>A0A7V3VU92_UNCW3</name>